<dbReference type="InterPro" id="IPR000504">
    <property type="entry name" value="RRM_dom"/>
</dbReference>
<dbReference type="PANTHER" id="PTHR19965:SF35">
    <property type="entry name" value="RNA ANNEALING PROTEIN YRA1"/>
    <property type="match status" value="1"/>
</dbReference>
<dbReference type="AlphaFoldDB" id="A0A1A8Z5P5"/>
<evidence type="ECO:0000313" key="5">
    <source>
        <dbReference type="EMBL" id="SBT38536.1"/>
    </source>
</evidence>
<dbReference type="EMBL" id="FLRE01000144">
    <property type="protein sequence ID" value="SBT39171.1"/>
    <property type="molecule type" value="Genomic_DNA"/>
</dbReference>
<evidence type="ECO:0000256" key="1">
    <source>
        <dbReference type="ARBA" id="ARBA00022884"/>
    </source>
</evidence>
<feature type="region of interest" description="Disordered" evidence="3">
    <location>
        <begin position="1"/>
        <end position="48"/>
    </location>
</feature>
<reference evidence="7 8" key="1">
    <citation type="submission" date="2016-05" db="EMBL/GenBank/DDBJ databases">
        <authorList>
            <person name="Naeem Raeece"/>
        </authorList>
    </citation>
    <scope>NUCLEOTIDE SEQUENCE [LARGE SCALE GENOMIC DNA]</scope>
</reference>
<evidence type="ECO:0000313" key="8">
    <source>
        <dbReference type="Proteomes" id="UP000078555"/>
    </source>
</evidence>
<evidence type="ECO:0000256" key="3">
    <source>
        <dbReference type="SAM" id="MobiDB-lite"/>
    </source>
</evidence>
<evidence type="ECO:0000259" key="4">
    <source>
        <dbReference type="PROSITE" id="PS50102"/>
    </source>
</evidence>
<evidence type="ECO:0000313" key="7">
    <source>
        <dbReference type="Proteomes" id="UP000078550"/>
    </source>
</evidence>
<keyword evidence="1 2" id="KW-0694">RNA-binding</keyword>
<dbReference type="Proteomes" id="UP000078550">
    <property type="component" value="Unassembled WGS sequence"/>
</dbReference>
<dbReference type="GO" id="GO:0006406">
    <property type="term" value="P:mRNA export from nucleus"/>
    <property type="evidence" value="ECO:0007669"/>
    <property type="project" value="TreeGrafter"/>
</dbReference>
<dbReference type="GO" id="GO:0005634">
    <property type="term" value="C:nucleus"/>
    <property type="evidence" value="ECO:0007669"/>
    <property type="project" value="TreeGrafter"/>
</dbReference>
<dbReference type="Pfam" id="PF00076">
    <property type="entry name" value="RRM_1"/>
    <property type="match status" value="1"/>
</dbReference>
<dbReference type="PANTHER" id="PTHR19965">
    <property type="entry name" value="RNA AND EXPORT FACTOR BINDING PROTEIN"/>
    <property type="match status" value="1"/>
</dbReference>
<keyword evidence="8" id="KW-1185">Reference proteome</keyword>
<evidence type="ECO:0000313" key="6">
    <source>
        <dbReference type="EMBL" id="SBT39171.1"/>
    </source>
</evidence>
<feature type="compositionally biased region" description="Basic and acidic residues" evidence="3">
    <location>
        <begin position="1"/>
        <end position="13"/>
    </location>
</feature>
<sequence>MREFKRYNHEERHQRRHYDRSYGKKNNYNSNEYRTNHEHGGINKHTTRHAYNNYEERKKDTERNAQVRVKISNLDYTISKNDLVELFSNVCTVVNAWINYDHTDRSDGTAVCIFENINDAQKAIDKYDGSEIEGQSMKMEIIHRRNYVYKKKYKSRCPW</sequence>
<organism evidence="6 7">
    <name type="scientific">Plasmodium ovale wallikeri</name>
    <dbReference type="NCBI Taxonomy" id="864142"/>
    <lineage>
        <taxon>Eukaryota</taxon>
        <taxon>Sar</taxon>
        <taxon>Alveolata</taxon>
        <taxon>Apicomplexa</taxon>
        <taxon>Aconoidasida</taxon>
        <taxon>Haemosporida</taxon>
        <taxon>Plasmodiidae</taxon>
        <taxon>Plasmodium</taxon>
        <taxon>Plasmodium (Plasmodium)</taxon>
    </lineage>
</organism>
<reference evidence="6" key="2">
    <citation type="submission" date="2016-05" db="EMBL/GenBank/DDBJ databases">
        <authorList>
            <person name="Lavstsen T."/>
            <person name="Jespersen J.S."/>
        </authorList>
    </citation>
    <scope>NUCLEOTIDE SEQUENCE [LARGE SCALE GENOMIC DNA]</scope>
</reference>
<accession>A0A1A8Z5P5</accession>
<evidence type="ECO:0000256" key="2">
    <source>
        <dbReference type="PROSITE-ProRule" id="PRU00176"/>
    </source>
</evidence>
<feature type="domain" description="RRM" evidence="4">
    <location>
        <begin position="67"/>
        <end position="144"/>
    </location>
</feature>
<dbReference type="Proteomes" id="UP000078555">
    <property type="component" value="Unassembled WGS sequence"/>
</dbReference>
<dbReference type="GO" id="GO:0003729">
    <property type="term" value="F:mRNA binding"/>
    <property type="evidence" value="ECO:0007669"/>
    <property type="project" value="TreeGrafter"/>
</dbReference>
<dbReference type="EMBL" id="FLRD01000108">
    <property type="protein sequence ID" value="SBT38536.1"/>
    <property type="molecule type" value="Genomic_DNA"/>
</dbReference>
<dbReference type="SMART" id="SM00360">
    <property type="entry name" value="RRM"/>
    <property type="match status" value="1"/>
</dbReference>
<feature type="compositionally biased region" description="Polar residues" evidence="3">
    <location>
        <begin position="24"/>
        <end position="33"/>
    </location>
</feature>
<dbReference type="InterPro" id="IPR035979">
    <property type="entry name" value="RBD_domain_sf"/>
</dbReference>
<dbReference type="PROSITE" id="PS50102">
    <property type="entry name" value="RRM"/>
    <property type="match status" value="1"/>
</dbReference>
<gene>
    <name evidence="5" type="ORF">POVWA1_038220</name>
    <name evidence="6" type="ORF">POVWA2_037190</name>
</gene>
<dbReference type="SUPFAM" id="SSF54928">
    <property type="entry name" value="RNA-binding domain, RBD"/>
    <property type="match status" value="1"/>
</dbReference>
<name>A0A1A8Z5P5_PLAOA</name>
<dbReference type="Gene3D" id="3.30.70.330">
    <property type="match status" value="1"/>
</dbReference>
<dbReference type="InterPro" id="IPR012677">
    <property type="entry name" value="Nucleotide-bd_a/b_plait_sf"/>
</dbReference>
<protein>
    <submittedName>
        <fullName evidence="6">RNA and export factor binding protein, putative</fullName>
    </submittedName>
</protein>
<dbReference type="CDD" id="cd12418">
    <property type="entry name" value="RRM_Aly_REF_like"/>
    <property type="match status" value="1"/>
</dbReference>
<dbReference type="InterPro" id="IPR051229">
    <property type="entry name" value="ALYREF_mRNA_export"/>
</dbReference>
<proteinExistence type="predicted"/>